<feature type="region of interest" description="Disordered" evidence="1">
    <location>
        <begin position="202"/>
        <end position="315"/>
    </location>
</feature>
<dbReference type="EMBL" id="JARKIB010000180">
    <property type="protein sequence ID" value="KAJ7727410.1"/>
    <property type="molecule type" value="Genomic_DNA"/>
</dbReference>
<reference evidence="2" key="1">
    <citation type="submission" date="2023-03" db="EMBL/GenBank/DDBJ databases">
        <title>Massive genome expansion in bonnet fungi (Mycena s.s.) driven by repeated elements and novel gene families across ecological guilds.</title>
        <authorList>
            <consortium name="Lawrence Berkeley National Laboratory"/>
            <person name="Harder C.B."/>
            <person name="Miyauchi S."/>
            <person name="Viragh M."/>
            <person name="Kuo A."/>
            <person name="Thoen E."/>
            <person name="Andreopoulos B."/>
            <person name="Lu D."/>
            <person name="Skrede I."/>
            <person name="Drula E."/>
            <person name="Henrissat B."/>
            <person name="Morin E."/>
            <person name="Kohler A."/>
            <person name="Barry K."/>
            <person name="LaButti K."/>
            <person name="Morin E."/>
            <person name="Salamov A."/>
            <person name="Lipzen A."/>
            <person name="Mereny Z."/>
            <person name="Hegedus B."/>
            <person name="Baldrian P."/>
            <person name="Stursova M."/>
            <person name="Weitz H."/>
            <person name="Taylor A."/>
            <person name="Grigoriev I.V."/>
            <person name="Nagy L.G."/>
            <person name="Martin F."/>
            <person name="Kauserud H."/>
        </authorList>
    </citation>
    <scope>NUCLEOTIDE SEQUENCE</scope>
    <source>
        <strain evidence="2">CBHHK182m</strain>
    </source>
</reference>
<keyword evidence="3" id="KW-1185">Reference proteome</keyword>
<gene>
    <name evidence="2" type="ORF">B0H16DRAFT_1470984</name>
</gene>
<comment type="caution">
    <text evidence="2">The sequence shown here is derived from an EMBL/GenBank/DDBJ whole genome shotgun (WGS) entry which is preliminary data.</text>
</comment>
<sequence length="315" mass="35175">MLRSADHDTLIKHQNAAYTNLVKKYNELYTQHNTLASAYSTLANTIPQIFEFIPNPMQITIPPSSAASASSPTTPAANSLGFDPFGLLDVEKFPEIRYWNRKDFSADDVTVINDDNEKVGKLGFLEHMTGTQFTAEESRAVCKHTYTSFAGLLKDGIAPQKWSQASLTATQRVRQEVITSYPEIALCANHWKVDALITETMASGQHAEKSRSRRVANAGTKNQHRTRSASMMTVRKRNGETAKSQAYKAGLRVSELVGKDKSKGKEKEKEKKRCRHRNHNSDDADTENFDPTPTDSRTDLDMDSTPDPDINFTSD</sequence>
<dbReference type="AlphaFoldDB" id="A0AAD7HSK3"/>
<feature type="compositionally biased region" description="Basic and acidic residues" evidence="1">
    <location>
        <begin position="257"/>
        <end position="271"/>
    </location>
</feature>
<dbReference type="Proteomes" id="UP001215598">
    <property type="component" value="Unassembled WGS sequence"/>
</dbReference>
<evidence type="ECO:0000313" key="2">
    <source>
        <dbReference type="EMBL" id="KAJ7727410.1"/>
    </source>
</evidence>
<protein>
    <submittedName>
        <fullName evidence="2">Uncharacterized protein</fullName>
    </submittedName>
</protein>
<accession>A0AAD7HSK3</accession>
<organism evidence="2 3">
    <name type="scientific">Mycena metata</name>
    <dbReference type="NCBI Taxonomy" id="1033252"/>
    <lineage>
        <taxon>Eukaryota</taxon>
        <taxon>Fungi</taxon>
        <taxon>Dikarya</taxon>
        <taxon>Basidiomycota</taxon>
        <taxon>Agaricomycotina</taxon>
        <taxon>Agaricomycetes</taxon>
        <taxon>Agaricomycetidae</taxon>
        <taxon>Agaricales</taxon>
        <taxon>Marasmiineae</taxon>
        <taxon>Mycenaceae</taxon>
        <taxon>Mycena</taxon>
    </lineage>
</organism>
<evidence type="ECO:0000256" key="1">
    <source>
        <dbReference type="SAM" id="MobiDB-lite"/>
    </source>
</evidence>
<proteinExistence type="predicted"/>
<evidence type="ECO:0000313" key="3">
    <source>
        <dbReference type="Proteomes" id="UP001215598"/>
    </source>
</evidence>
<name>A0AAD7HSK3_9AGAR</name>